<dbReference type="Gene3D" id="3.40.190.10">
    <property type="entry name" value="Periplasmic binding protein-like II"/>
    <property type="match status" value="1"/>
</dbReference>
<evidence type="ECO:0000256" key="1">
    <source>
        <dbReference type="SAM" id="SignalP"/>
    </source>
</evidence>
<keyword evidence="1" id="KW-0732">Signal</keyword>
<dbReference type="PROSITE" id="PS51257">
    <property type="entry name" value="PROKAR_LIPOPROTEIN"/>
    <property type="match status" value="1"/>
</dbReference>
<keyword evidence="3" id="KW-1185">Reference proteome</keyword>
<reference evidence="2 3" key="1">
    <citation type="submission" date="2024-06" db="EMBL/GenBank/DDBJ databases">
        <title>The Natural Products Discovery Center: Release of the First 8490 Sequenced Strains for Exploring Actinobacteria Biosynthetic Diversity.</title>
        <authorList>
            <person name="Kalkreuter E."/>
            <person name="Kautsar S.A."/>
            <person name="Yang D."/>
            <person name="Bader C.D."/>
            <person name="Teijaro C.N."/>
            <person name="Fluegel L."/>
            <person name="Davis C.M."/>
            <person name="Simpson J.R."/>
            <person name="Lauterbach L."/>
            <person name="Steele A.D."/>
            <person name="Gui C."/>
            <person name="Meng S."/>
            <person name="Li G."/>
            <person name="Viehrig K."/>
            <person name="Ye F."/>
            <person name="Su P."/>
            <person name="Kiefer A.F."/>
            <person name="Nichols A."/>
            <person name="Cepeda A.J."/>
            <person name="Yan W."/>
            <person name="Fan B."/>
            <person name="Jiang Y."/>
            <person name="Adhikari A."/>
            <person name="Zheng C.-J."/>
            <person name="Schuster L."/>
            <person name="Cowan T.M."/>
            <person name="Smanski M.J."/>
            <person name="Chevrette M.G."/>
            <person name="De Carvalho L.P.S."/>
            <person name="Shen B."/>
        </authorList>
    </citation>
    <scope>NUCLEOTIDE SEQUENCE [LARGE SCALE GENOMIC DNA]</scope>
    <source>
        <strain evidence="2 3">NPDC000155</strain>
    </source>
</reference>
<dbReference type="EMBL" id="JBEPFB010000011">
    <property type="protein sequence ID" value="MER7375834.1"/>
    <property type="molecule type" value="Genomic_DNA"/>
</dbReference>
<comment type="caution">
    <text evidence="2">The sequence shown here is derived from an EMBL/GenBank/DDBJ whole genome shotgun (WGS) entry which is preliminary data.</text>
</comment>
<dbReference type="Pfam" id="PF01547">
    <property type="entry name" value="SBP_bac_1"/>
    <property type="match status" value="1"/>
</dbReference>
<dbReference type="PANTHER" id="PTHR43649">
    <property type="entry name" value="ARABINOSE-BINDING PROTEIN-RELATED"/>
    <property type="match status" value="1"/>
</dbReference>
<dbReference type="RefSeq" id="WP_190067766.1">
    <property type="nucleotide sequence ID" value="NZ_BNBM01000001.1"/>
</dbReference>
<dbReference type="InterPro" id="IPR006059">
    <property type="entry name" value="SBP"/>
</dbReference>
<evidence type="ECO:0000313" key="3">
    <source>
        <dbReference type="Proteomes" id="UP001486207"/>
    </source>
</evidence>
<dbReference type="SUPFAM" id="SSF53850">
    <property type="entry name" value="Periplasmic binding protein-like II"/>
    <property type="match status" value="1"/>
</dbReference>
<name>A0ABV1XW52_9ACTN</name>
<feature type="chain" id="PRO_5045256559" evidence="1">
    <location>
        <begin position="23"/>
        <end position="439"/>
    </location>
</feature>
<dbReference type="CDD" id="cd13585">
    <property type="entry name" value="PBP2_TMBP_like"/>
    <property type="match status" value="1"/>
</dbReference>
<organism evidence="2 3">
    <name type="scientific">Streptomyces lanatus</name>
    <dbReference type="NCBI Taxonomy" id="66900"/>
    <lineage>
        <taxon>Bacteria</taxon>
        <taxon>Bacillati</taxon>
        <taxon>Actinomycetota</taxon>
        <taxon>Actinomycetes</taxon>
        <taxon>Kitasatosporales</taxon>
        <taxon>Streptomycetaceae</taxon>
        <taxon>Streptomyces</taxon>
    </lineage>
</organism>
<accession>A0ABV1XW52</accession>
<proteinExistence type="predicted"/>
<evidence type="ECO:0000313" key="2">
    <source>
        <dbReference type="EMBL" id="MER7375834.1"/>
    </source>
</evidence>
<dbReference type="InterPro" id="IPR050490">
    <property type="entry name" value="Bact_solute-bd_prot1"/>
</dbReference>
<feature type="signal peptide" evidence="1">
    <location>
        <begin position="1"/>
        <end position="22"/>
    </location>
</feature>
<dbReference type="PANTHER" id="PTHR43649:SF12">
    <property type="entry name" value="DIACETYLCHITOBIOSE BINDING PROTEIN DASA"/>
    <property type="match status" value="1"/>
</dbReference>
<sequence length="439" mass="45948">MRTSRAAAVAAVTMSLALAATACGGGSSTDGGGSNDSPKTLTYWASNQGASIEVDKKVLQPELDKFEKQTGIEVKLEVVPWSDLLNRILTATTSGQGPDVLNIGNTWSASLQATGALLPWDEKNFTAIGGKDRFVDSALGSTGAEGQDPAAVPLYSMAYALYYNKKMFADAGISKPPATWEELVADGKKLSKDGKWALGVEGSNPSENIHHAVVFAKQHGADFFTADGKPDFTSDEAVEGVKQFVDLMAKDKIIAPGNAEYAQNQSVSDFAKGKTAMLLWQSASANLKSQGMSEDAYGIAPVPVQSGAPGADTGVNSMVMGINMAVFKNTDNIDGAKQFVKFMTSDAEQKILNTAYSTIPPVSGAQSDASFNTPANAVLKDTLAKSAVAAPQVADESQFETAVGTAVKELWADAAAGRPVTTDSVKAALEKAQQQMPTK</sequence>
<dbReference type="Proteomes" id="UP001486207">
    <property type="component" value="Unassembled WGS sequence"/>
</dbReference>
<gene>
    <name evidence="2" type="ORF">ABT384_24675</name>
</gene>
<protein>
    <submittedName>
        <fullName evidence="2">Sugar ABC transporter substrate-binding protein</fullName>
    </submittedName>
</protein>